<reference evidence="2" key="1">
    <citation type="submission" date="2017-04" db="EMBL/GenBank/DDBJ databases">
        <title>Population genomics of picophytoplankton unveils novel chromosome hypervariability.</title>
        <authorList>
            <consortium name="DOE Joint Genome Institute"/>
            <person name="Blanc-Mathieu R."/>
            <person name="Krasovec M."/>
            <person name="Hebrard M."/>
            <person name="Yau S."/>
            <person name="Desgranges E."/>
            <person name="Martin J."/>
            <person name="Schackwitz W."/>
            <person name="Kuo A."/>
            <person name="Salin G."/>
            <person name="Donnadieu C."/>
            <person name="Desdevises Y."/>
            <person name="Sanchez-Ferandin S."/>
            <person name="Moreau H."/>
            <person name="Rivals E."/>
            <person name="Grigoriev I.V."/>
            <person name="Grimsley N."/>
            <person name="Eyre-Walker A."/>
            <person name="Piganeau G."/>
        </authorList>
    </citation>
    <scope>NUCLEOTIDE SEQUENCE [LARGE SCALE GENOMIC DNA]</scope>
    <source>
        <strain evidence="2">RCC 1115</strain>
    </source>
</reference>
<feature type="transmembrane region" description="Helical" evidence="1">
    <location>
        <begin position="37"/>
        <end position="55"/>
    </location>
</feature>
<evidence type="ECO:0000313" key="2">
    <source>
        <dbReference type="EMBL" id="OUS45232.1"/>
    </source>
</evidence>
<dbReference type="OrthoDB" id="2157498at2759"/>
<organism evidence="2">
    <name type="scientific">Ostreococcus tauri</name>
    <name type="common">Marine green alga</name>
    <dbReference type="NCBI Taxonomy" id="70448"/>
    <lineage>
        <taxon>Eukaryota</taxon>
        <taxon>Viridiplantae</taxon>
        <taxon>Chlorophyta</taxon>
        <taxon>Mamiellophyceae</taxon>
        <taxon>Mamiellales</taxon>
        <taxon>Bathycoccaceae</taxon>
        <taxon>Ostreococcus</taxon>
    </lineage>
</organism>
<name>A0A1Y5IDM2_OSTTA</name>
<dbReference type="EMBL" id="KZ155791">
    <property type="protein sequence ID" value="OUS45232.1"/>
    <property type="molecule type" value="Genomic_DNA"/>
</dbReference>
<dbReference type="AlphaFoldDB" id="A0A1Y5IDM2"/>
<accession>A0A1Y5IDM2</accession>
<protein>
    <submittedName>
        <fullName evidence="2">Uncharacterized protein</fullName>
    </submittedName>
</protein>
<dbReference type="RefSeq" id="XP_003084064.2">
    <property type="nucleotide sequence ID" value="XM_003084016.2"/>
</dbReference>
<keyword evidence="1" id="KW-0812">Transmembrane</keyword>
<gene>
    <name evidence="2" type="ORF">BE221DRAFT_77363</name>
</gene>
<keyword evidence="1" id="KW-1133">Transmembrane helix</keyword>
<proteinExistence type="predicted"/>
<keyword evidence="1" id="KW-0472">Membrane</keyword>
<dbReference type="Proteomes" id="UP000195557">
    <property type="component" value="Unassembled WGS sequence"/>
</dbReference>
<evidence type="ECO:0000256" key="1">
    <source>
        <dbReference type="SAM" id="Phobius"/>
    </source>
</evidence>
<sequence>MHGYLTLAVIGAFTPETYSTGWTGVDNALRDDLARSALPTLIPGTIAFVYFNWLAARHSRNRRKQTLNFFFVRTSRRGSLASAGRWTFVSSRGFDAHIWLRQI</sequence>
<dbReference type="KEGG" id="ota:OT_ostta18g00275"/>